<evidence type="ECO:0000256" key="2">
    <source>
        <dbReference type="ARBA" id="ARBA00023052"/>
    </source>
</evidence>
<dbReference type="RefSeq" id="WP_378267714.1">
    <property type="nucleotide sequence ID" value="NZ_JBHUKR010000013.1"/>
</dbReference>
<feature type="domain" description="Thiamine pyrophosphate enzyme N-terminal TPP-binding" evidence="6">
    <location>
        <begin position="9"/>
        <end position="139"/>
    </location>
</feature>
<feature type="domain" description="Thiamine pyrophosphate enzyme TPP-binding" evidence="5">
    <location>
        <begin position="411"/>
        <end position="561"/>
    </location>
</feature>
<evidence type="ECO:0000259" key="6">
    <source>
        <dbReference type="Pfam" id="PF02776"/>
    </source>
</evidence>
<evidence type="ECO:0000256" key="1">
    <source>
        <dbReference type="ARBA" id="ARBA00007812"/>
    </source>
</evidence>
<proteinExistence type="inferred from homology"/>
<dbReference type="Pfam" id="PF00205">
    <property type="entry name" value="TPP_enzyme_M"/>
    <property type="match status" value="1"/>
</dbReference>
<comment type="caution">
    <text evidence="7">The sequence shown here is derived from an EMBL/GenBank/DDBJ whole genome shotgun (WGS) entry which is preliminary data.</text>
</comment>
<protein>
    <submittedName>
        <fullName evidence="7">Thiamine pyrophosphate-requiring protein</fullName>
    </submittedName>
</protein>
<dbReference type="InterPro" id="IPR012000">
    <property type="entry name" value="Thiamin_PyroP_enz_cen_dom"/>
</dbReference>
<keyword evidence="8" id="KW-1185">Reference proteome</keyword>
<evidence type="ECO:0000313" key="8">
    <source>
        <dbReference type="Proteomes" id="UP001597417"/>
    </source>
</evidence>
<evidence type="ECO:0000313" key="7">
    <source>
        <dbReference type="EMBL" id="MFD2419684.1"/>
    </source>
</evidence>
<dbReference type="Pfam" id="PF02776">
    <property type="entry name" value="TPP_enzyme_N"/>
    <property type="match status" value="1"/>
</dbReference>
<dbReference type="InterPro" id="IPR012001">
    <property type="entry name" value="Thiamin_PyroP_enz_TPP-bd_dom"/>
</dbReference>
<sequence length="597" mass="62411">MPSLPEAVTTADAFVGALGDAGIEMVFGNLGSDHPGIIEALAKARERGDRTPAVVLAPHEAVALAAAHGYALASGDAAAVLVHVDVGTANLGGGVHNAARGRVPVLLVAGLTPFTMEGELPGSRNSYPNHLQDVHDQHAIVRPYAKWSYDLRTGANVRQVTHRALQLARSAPRGPVYLTAAREVLAAPTDGRRVDPALWQPVEPIPAPEKTVREIVDAIARARFPVIVTSSFGRDPSSVELLVELAETLGVGVAQPIADAMGFPADHELHLGYSAGPVLEQADVVVVLDSDVPWMPTIAAPKPDAAVFLIDADPLKEEIPLWYLESRRFVRADSTVAIGQLLASARAGTQLGDVAGRRGALAATHRAQRQGWAAEREGSRLTVPVVAAAVAEAIDEGTIVLNESVSNAETVFRHLPRNRPGTLFASGGSSLGWFAGAAVGVKLARPDATVVALAGDGTYFLSSPAAAYWMAHRYDAPFLTVVLDNGGWHATKRNVLRQYPDGAAAKTGRYWVDLSQTADLAGVAAAAGGAFAATVTEIDELAPSLAEGLDAVKTGRAAVVRVVLDRIAAEPADSLPDGSYCAGRYQSDHSHGGNGAR</sequence>
<dbReference type="EMBL" id="JBHUKR010000013">
    <property type="protein sequence ID" value="MFD2419684.1"/>
    <property type="molecule type" value="Genomic_DNA"/>
</dbReference>
<organism evidence="7 8">
    <name type="scientific">Amycolatopsis pigmentata</name>
    <dbReference type="NCBI Taxonomy" id="450801"/>
    <lineage>
        <taxon>Bacteria</taxon>
        <taxon>Bacillati</taxon>
        <taxon>Actinomycetota</taxon>
        <taxon>Actinomycetes</taxon>
        <taxon>Pseudonocardiales</taxon>
        <taxon>Pseudonocardiaceae</taxon>
        <taxon>Amycolatopsis</taxon>
    </lineage>
</organism>
<dbReference type="Gene3D" id="3.40.50.1220">
    <property type="entry name" value="TPP-binding domain"/>
    <property type="match status" value="1"/>
</dbReference>
<dbReference type="NCBIfam" id="NF006203">
    <property type="entry name" value="PRK08327.1"/>
    <property type="match status" value="1"/>
</dbReference>
<evidence type="ECO:0000256" key="3">
    <source>
        <dbReference type="RuleBase" id="RU362132"/>
    </source>
</evidence>
<evidence type="ECO:0000259" key="5">
    <source>
        <dbReference type="Pfam" id="PF02775"/>
    </source>
</evidence>
<dbReference type="Gene3D" id="3.40.50.970">
    <property type="match status" value="2"/>
</dbReference>
<dbReference type="PANTHER" id="PTHR18968">
    <property type="entry name" value="THIAMINE PYROPHOSPHATE ENZYMES"/>
    <property type="match status" value="1"/>
</dbReference>
<dbReference type="Proteomes" id="UP001597417">
    <property type="component" value="Unassembled WGS sequence"/>
</dbReference>
<name>A0ABW5FZV9_9PSEU</name>
<dbReference type="SUPFAM" id="SSF52467">
    <property type="entry name" value="DHS-like NAD/FAD-binding domain"/>
    <property type="match status" value="1"/>
</dbReference>
<dbReference type="SUPFAM" id="SSF52518">
    <property type="entry name" value="Thiamin diphosphate-binding fold (THDP-binding)"/>
    <property type="match status" value="2"/>
</dbReference>
<dbReference type="Pfam" id="PF02775">
    <property type="entry name" value="TPP_enzyme_C"/>
    <property type="match status" value="1"/>
</dbReference>
<dbReference type="InterPro" id="IPR011766">
    <property type="entry name" value="TPP_enzyme_TPP-bd"/>
</dbReference>
<evidence type="ECO:0000259" key="4">
    <source>
        <dbReference type="Pfam" id="PF00205"/>
    </source>
</evidence>
<dbReference type="InterPro" id="IPR045229">
    <property type="entry name" value="TPP_enz"/>
</dbReference>
<dbReference type="InterPro" id="IPR029035">
    <property type="entry name" value="DHS-like_NAD/FAD-binding_dom"/>
</dbReference>
<feature type="domain" description="Thiamine pyrophosphate enzyme central" evidence="4">
    <location>
        <begin position="212"/>
        <end position="314"/>
    </location>
</feature>
<dbReference type="InterPro" id="IPR029061">
    <property type="entry name" value="THDP-binding"/>
</dbReference>
<dbReference type="PANTHER" id="PTHR18968:SF164">
    <property type="entry name" value="PYRUVATE DECARBOXYLASE"/>
    <property type="match status" value="1"/>
</dbReference>
<keyword evidence="2 3" id="KW-0786">Thiamine pyrophosphate</keyword>
<accession>A0ABW5FZV9</accession>
<reference evidence="8" key="1">
    <citation type="journal article" date="2019" name="Int. J. Syst. Evol. Microbiol.">
        <title>The Global Catalogue of Microorganisms (GCM) 10K type strain sequencing project: providing services to taxonomists for standard genome sequencing and annotation.</title>
        <authorList>
            <consortium name="The Broad Institute Genomics Platform"/>
            <consortium name="The Broad Institute Genome Sequencing Center for Infectious Disease"/>
            <person name="Wu L."/>
            <person name="Ma J."/>
        </authorList>
    </citation>
    <scope>NUCLEOTIDE SEQUENCE [LARGE SCALE GENOMIC DNA]</scope>
    <source>
        <strain evidence="8">CGMCC 4.7645</strain>
    </source>
</reference>
<gene>
    <name evidence="7" type="ORF">ACFSXZ_25475</name>
</gene>
<comment type="similarity">
    <text evidence="1 3">Belongs to the TPP enzyme family.</text>
</comment>
<dbReference type="CDD" id="cd07035">
    <property type="entry name" value="TPP_PYR_POX_like"/>
    <property type="match status" value="1"/>
</dbReference>